<comment type="similarity">
    <text evidence="1 4">Belongs to the UDP-glycosyltransferase family.</text>
</comment>
<keyword evidence="3 4" id="KW-0808">Transferase</keyword>
<evidence type="ECO:0000256" key="2">
    <source>
        <dbReference type="ARBA" id="ARBA00022676"/>
    </source>
</evidence>
<dbReference type="EC" id="2.4.1.17" evidence="5"/>
<evidence type="ECO:0000256" key="5">
    <source>
        <dbReference type="RuleBase" id="RU362059"/>
    </source>
</evidence>
<comment type="caution">
    <text evidence="6">The sequence shown here is derived from an EMBL/GenBank/DDBJ whole genome shotgun (WGS) entry which is preliminary data.</text>
</comment>
<feature type="chain" id="PRO_5040540034" description="UDP-glucuronosyltransferase" evidence="5">
    <location>
        <begin position="21"/>
        <end position="457"/>
    </location>
</feature>
<evidence type="ECO:0000313" key="7">
    <source>
        <dbReference type="Proteomes" id="UP001148018"/>
    </source>
</evidence>
<gene>
    <name evidence="6" type="ORF">NHX12_012662</name>
</gene>
<protein>
    <recommendedName>
        <fullName evidence="5">UDP-glucuronosyltransferase</fullName>
        <ecNumber evidence="5">2.4.1.17</ecNumber>
    </recommendedName>
</protein>
<dbReference type="PANTHER" id="PTHR48043">
    <property type="entry name" value="EG:EG0003.4 PROTEIN-RELATED"/>
    <property type="match status" value="1"/>
</dbReference>
<feature type="transmembrane region" description="Helical" evidence="5">
    <location>
        <begin position="422"/>
        <end position="445"/>
    </location>
</feature>
<accession>A0A9Q0DGK7</accession>
<dbReference type="GO" id="GO:0016020">
    <property type="term" value="C:membrane"/>
    <property type="evidence" value="ECO:0007669"/>
    <property type="project" value="UniProtKB-SubCell"/>
</dbReference>
<organism evidence="6 7">
    <name type="scientific">Muraenolepis orangiensis</name>
    <name type="common">Patagonian moray cod</name>
    <dbReference type="NCBI Taxonomy" id="630683"/>
    <lineage>
        <taxon>Eukaryota</taxon>
        <taxon>Metazoa</taxon>
        <taxon>Chordata</taxon>
        <taxon>Craniata</taxon>
        <taxon>Vertebrata</taxon>
        <taxon>Euteleostomi</taxon>
        <taxon>Actinopterygii</taxon>
        <taxon>Neopterygii</taxon>
        <taxon>Teleostei</taxon>
        <taxon>Neoteleostei</taxon>
        <taxon>Acanthomorphata</taxon>
        <taxon>Zeiogadaria</taxon>
        <taxon>Gadariae</taxon>
        <taxon>Gadiformes</taxon>
        <taxon>Muraenolepidoidei</taxon>
        <taxon>Muraenolepididae</taxon>
        <taxon>Muraenolepis</taxon>
    </lineage>
</organism>
<dbReference type="OrthoDB" id="5835829at2759"/>
<keyword evidence="2 4" id="KW-0328">Glycosyltransferase</keyword>
<dbReference type="Pfam" id="PF00201">
    <property type="entry name" value="UDPGT"/>
    <property type="match status" value="2"/>
</dbReference>
<evidence type="ECO:0000256" key="3">
    <source>
        <dbReference type="ARBA" id="ARBA00022679"/>
    </source>
</evidence>
<dbReference type="Gene3D" id="3.40.50.2000">
    <property type="entry name" value="Glycogen Phosphorylase B"/>
    <property type="match status" value="2"/>
</dbReference>
<dbReference type="EMBL" id="JANIIK010000117">
    <property type="protein sequence ID" value="KAJ3586262.1"/>
    <property type="molecule type" value="Genomic_DNA"/>
</dbReference>
<dbReference type="FunFam" id="3.40.50.2000:FF:000021">
    <property type="entry name" value="UDP-glucuronosyltransferase"/>
    <property type="match status" value="1"/>
</dbReference>
<dbReference type="SUPFAM" id="SSF53756">
    <property type="entry name" value="UDP-Glycosyltransferase/glycogen phosphorylase"/>
    <property type="match status" value="1"/>
</dbReference>
<dbReference type="PANTHER" id="PTHR48043:SF120">
    <property type="entry name" value="UDP GLUCURONOSYLTRANSFERASE 5 FAMILY, POLYPEPTIDE E1 ISOFORM X1"/>
    <property type="match status" value="1"/>
</dbReference>
<comment type="subcellular location">
    <subcellularLocation>
        <location evidence="5">Membrane</location>
        <topology evidence="5">Single-pass membrane protein</topology>
    </subcellularLocation>
</comment>
<evidence type="ECO:0000256" key="1">
    <source>
        <dbReference type="ARBA" id="ARBA00009995"/>
    </source>
</evidence>
<dbReference type="InterPro" id="IPR002213">
    <property type="entry name" value="UDP_glucos_trans"/>
</dbReference>
<keyword evidence="5" id="KW-1133">Transmembrane helix</keyword>
<comment type="catalytic activity">
    <reaction evidence="5">
        <text>glucuronate acceptor + UDP-alpha-D-glucuronate = acceptor beta-D-glucuronoside + UDP + H(+)</text>
        <dbReference type="Rhea" id="RHEA:21032"/>
        <dbReference type="ChEBI" id="CHEBI:15378"/>
        <dbReference type="ChEBI" id="CHEBI:58052"/>
        <dbReference type="ChEBI" id="CHEBI:58223"/>
        <dbReference type="ChEBI" id="CHEBI:132367"/>
        <dbReference type="ChEBI" id="CHEBI:132368"/>
        <dbReference type="EC" id="2.4.1.17"/>
    </reaction>
</comment>
<name>A0A9Q0DGK7_9TELE</name>
<keyword evidence="5" id="KW-0812">Transmembrane</keyword>
<dbReference type="AlphaFoldDB" id="A0A9Q0DGK7"/>
<dbReference type="GO" id="GO:0015020">
    <property type="term" value="F:glucuronosyltransferase activity"/>
    <property type="evidence" value="ECO:0007669"/>
    <property type="project" value="UniProtKB-EC"/>
</dbReference>
<proteinExistence type="inferred from homology"/>
<keyword evidence="5" id="KW-0732">Signal</keyword>
<dbReference type="Proteomes" id="UP001148018">
    <property type="component" value="Unassembled WGS sequence"/>
</dbReference>
<evidence type="ECO:0000256" key="4">
    <source>
        <dbReference type="RuleBase" id="RU003718"/>
    </source>
</evidence>
<dbReference type="InterPro" id="IPR035595">
    <property type="entry name" value="UDP_glycos_trans_CS"/>
</dbReference>
<feature type="signal peptide" evidence="5">
    <location>
        <begin position="1"/>
        <end position="20"/>
    </location>
</feature>
<sequence>MGWYLALTSILLLAVQCCGCGKVLVYPVDGSHWLHMNLLVEALHARGHQITVLRSSNSWYVSQVSPHYTSITISLEQPQHLEDPACMASFLSRSIEIRRNEGTVGSFLAFYSELFTLLEKSHKSVTDMLTIMLENKTLMQELEESQYDLVLADPAFPAGAILAHYLKLPLVFNVRWLPNGADIWLMRMDFTFEYPRPTMPNIIYIGGFHCKPAKPLPLDLEEFVQSSGDHGVVVMSLGTLLGNLGPEISEVIAAAFARLPQKVVWRHLGPKPSSLGNNTLVVEWLPQNDLLGHPKTRAFFTHGGTNSLYEAIYHGVPVLGIPLIFDQFDNMVRMKSLGLAEVVEVTTIEVESLTHALRKILDPEKPYRNNMRRQSQLHHDKPLKPMDSATFWVEFVMRHKGAAHLRSESYKLPWYVYHSIDVIILLVMSGLFLVALVCALCACFMKTLTRRGKVKRE</sequence>
<dbReference type="CDD" id="cd03784">
    <property type="entry name" value="GT1_Gtf-like"/>
    <property type="match status" value="1"/>
</dbReference>
<keyword evidence="5" id="KW-0472">Membrane</keyword>
<dbReference type="PROSITE" id="PS00375">
    <property type="entry name" value="UDPGT"/>
    <property type="match status" value="1"/>
</dbReference>
<evidence type="ECO:0000313" key="6">
    <source>
        <dbReference type="EMBL" id="KAJ3586262.1"/>
    </source>
</evidence>
<keyword evidence="7" id="KW-1185">Reference proteome</keyword>
<reference evidence="6" key="1">
    <citation type="submission" date="2022-07" db="EMBL/GenBank/DDBJ databases">
        <title>Chromosome-level genome of Muraenolepis orangiensis.</title>
        <authorList>
            <person name="Kim J."/>
        </authorList>
    </citation>
    <scope>NUCLEOTIDE SEQUENCE</scope>
    <source>
        <strain evidence="6">KU_S4_2022</strain>
        <tissue evidence="6">Muscle</tissue>
    </source>
</reference>
<dbReference type="InterPro" id="IPR050271">
    <property type="entry name" value="UDP-glycosyltransferase"/>
</dbReference>